<keyword evidence="2" id="KW-0813">Transport</keyword>
<feature type="transmembrane region" description="Helical" evidence="9">
    <location>
        <begin position="44"/>
        <end position="62"/>
    </location>
</feature>
<dbReference type="Gene3D" id="1.20.120.350">
    <property type="entry name" value="Voltage-gated potassium channels. Chain C"/>
    <property type="match status" value="1"/>
</dbReference>
<dbReference type="Gene3D" id="1.10.287.70">
    <property type="match status" value="1"/>
</dbReference>
<protein>
    <submittedName>
        <fullName evidence="11">Voltage-gated potassium channel</fullName>
    </submittedName>
</protein>
<dbReference type="GO" id="GO:0001508">
    <property type="term" value="P:action potential"/>
    <property type="evidence" value="ECO:0007669"/>
    <property type="project" value="TreeGrafter"/>
</dbReference>
<organism evidence="11 12">
    <name type="scientific">Ferrimonas marina</name>
    <dbReference type="NCBI Taxonomy" id="299255"/>
    <lineage>
        <taxon>Bacteria</taxon>
        <taxon>Pseudomonadati</taxon>
        <taxon>Pseudomonadota</taxon>
        <taxon>Gammaproteobacteria</taxon>
        <taxon>Alteromonadales</taxon>
        <taxon>Ferrimonadaceae</taxon>
        <taxon>Ferrimonas</taxon>
    </lineage>
</organism>
<evidence type="ECO:0000256" key="3">
    <source>
        <dbReference type="ARBA" id="ARBA00022692"/>
    </source>
</evidence>
<evidence type="ECO:0000256" key="8">
    <source>
        <dbReference type="SAM" id="Coils"/>
    </source>
</evidence>
<evidence type="ECO:0000313" key="12">
    <source>
        <dbReference type="Proteomes" id="UP000184268"/>
    </source>
</evidence>
<name>A0A1M5ZFC0_9GAMM</name>
<dbReference type="InterPro" id="IPR013099">
    <property type="entry name" value="K_chnl_dom"/>
</dbReference>
<evidence type="ECO:0000256" key="6">
    <source>
        <dbReference type="ARBA" id="ARBA00023136"/>
    </source>
</evidence>
<dbReference type="PANTHER" id="PTHR11537:SF254">
    <property type="entry name" value="POTASSIUM VOLTAGE-GATED CHANNEL PROTEIN SHAB"/>
    <property type="match status" value="1"/>
</dbReference>
<dbReference type="PRINTS" id="PR00169">
    <property type="entry name" value="KCHANNEL"/>
</dbReference>
<evidence type="ECO:0000256" key="5">
    <source>
        <dbReference type="ARBA" id="ARBA00023065"/>
    </source>
</evidence>
<keyword evidence="12" id="KW-1185">Reference proteome</keyword>
<proteinExistence type="predicted"/>
<keyword evidence="8" id="KW-0175">Coiled coil</keyword>
<dbReference type="GO" id="GO:0005249">
    <property type="term" value="F:voltage-gated potassium channel activity"/>
    <property type="evidence" value="ECO:0007669"/>
    <property type="project" value="InterPro"/>
</dbReference>
<evidence type="ECO:0000256" key="2">
    <source>
        <dbReference type="ARBA" id="ARBA00022448"/>
    </source>
</evidence>
<dbReference type="RefSeq" id="WP_067662362.1">
    <property type="nucleotide sequence ID" value="NZ_FQXG01000011.1"/>
</dbReference>
<feature type="coiled-coil region" evidence="8">
    <location>
        <begin position="215"/>
        <end position="242"/>
    </location>
</feature>
<evidence type="ECO:0000313" key="11">
    <source>
        <dbReference type="EMBL" id="SHI22940.1"/>
    </source>
</evidence>
<sequence length="251" mass="27923">MKESLTPPGTLSPKELGFMLLSILSVAVVLVIAFSDPGRETTRVLVRIDLVICIIFISNFFFDLFRADDRRHYLRTHWIDLVASIPVAEHLRFARIFQVLRVVRMIRVSQSMLMPLLRQRQETTLTSLMLAMVVIISLASVLILLVEDGASGANITTAEQAIWWALITISTVGYGDYYPITSAGRVIATVLIVTGVSFFGVVAGYLASLFVGQDSEESEGRLQSLESQQQELLTEIKALRKQLAKRHGPDS</sequence>
<evidence type="ECO:0000256" key="9">
    <source>
        <dbReference type="SAM" id="Phobius"/>
    </source>
</evidence>
<dbReference type="GO" id="GO:0008076">
    <property type="term" value="C:voltage-gated potassium channel complex"/>
    <property type="evidence" value="ECO:0007669"/>
    <property type="project" value="InterPro"/>
</dbReference>
<keyword evidence="3 9" id="KW-0812">Transmembrane</keyword>
<feature type="transmembrane region" description="Helical" evidence="9">
    <location>
        <begin position="161"/>
        <end position="179"/>
    </location>
</feature>
<gene>
    <name evidence="11" type="ORF">SAMN02745129_0221</name>
</gene>
<dbReference type="Pfam" id="PF07885">
    <property type="entry name" value="Ion_trans_2"/>
    <property type="match status" value="1"/>
</dbReference>
<dbReference type="EMBL" id="FQXG01000011">
    <property type="protein sequence ID" value="SHI22940.1"/>
    <property type="molecule type" value="Genomic_DNA"/>
</dbReference>
<comment type="subcellular location">
    <subcellularLocation>
        <location evidence="1">Membrane</location>
        <topology evidence="1">Multi-pass membrane protein</topology>
    </subcellularLocation>
</comment>
<evidence type="ECO:0000256" key="7">
    <source>
        <dbReference type="ARBA" id="ARBA00023303"/>
    </source>
</evidence>
<evidence type="ECO:0000256" key="4">
    <source>
        <dbReference type="ARBA" id="ARBA00022989"/>
    </source>
</evidence>
<reference evidence="11 12" key="1">
    <citation type="submission" date="2016-11" db="EMBL/GenBank/DDBJ databases">
        <authorList>
            <person name="Jaros S."/>
            <person name="Januszkiewicz K."/>
            <person name="Wedrychowicz H."/>
        </authorList>
    </citation>
    <scope>NUCLEOTIDE SEQUENCE [LARGE SCALE GENOMIC DNA]</scope>
    <source>
        <strain evidence="11 12">DSM 16917</strain>
    </source>
</reference>
<keyword evidence="4 9" id="KW-1133">Transmembrane helix</keyword>
<dbReference type="InterPro" id="IPR027359">
    <property type="entry name" value="Volt_channel_dom_sf"/>
</dbReference>
<feature type="transmembrane region" description="Helical" evidence="9">
    <location>
        <begin position="186"/>
        <end position="211"/>
    </location>
</feature>
<feature type="transmembrane region" description="Helical" evidence="9">
    <location>
        <begin position="16"/>
        <end position="35"/>
    </location>
</feature>
<dbReference type="OrthoDB" id="9799090at2"/>
<keyword evidence="5" id="KW-0406">Ion transport</keyword>
<dbReference type="PANTHER" id="PTHR11537">
    <property type="entry name" value="VOLTAGE-GATED POTASSIUM CHANNEL"/>
    <property type="match status" value="1"/>
</dbReference>
<feature type="domain" description="Potassium channel" evidence="10">
    <location>
        <begin position="134"/>
        <end position="210"/>
    </location>
</feature>
<keyword evidence="6 9" id="KW-0472">Membrane</keyword>
<dbReference type="InterPro" id="IPR028325">
    <property type="entry name" value="VG_K_chnl"/>
</dbReference>
<evidence type="ECO:0000256" key="1">
    <source>
        <dbReference type="ARBA" id="ARBA00004141"/>
    </source>
</evidence>
<dbReference type="Proteomes" id="UP000184268">
    <property type="component" value="Unassembled WGS sequence"/>
</dbReference>
<dbReference type="Gene3D" id="1.20.5.110">
    <property type="match status" value="1"/>
</dbReference>
<accession>A0A1M5ZFC0</accession>
<dbReference type="STRING" id="299255.SAMN02745129_0221"/>
<dbReference type="AlphaFoldDB" id="A0A1M5ZFC0"/>
<keyword evidence="7 11" id="KW-0407">Ion channel</keyword>
<feature type="transmembrane region" description="Helical" evidence="9">
    <location>
        <begin position="124"/>
        <end position="146"/>
    </location>
</feature>
<dbReference type="SUPFAM" id="SSF81324">
    <property type="entry name" value="Voltage-gated potassium channels"/>
    <property type="match status" value="1"/>
</dbReference>
<evidence type="ECO:0000259" key="10">
    <source>
        <dbReference type="Pfam" id="PF07885"/>
    </source>
</evidence>